<organism evidence="2 3">
    <name type="scientific">Albula glossodonta</name>
    <name type="common">roundjaw bonefish</name>
    <dbReference type="NCBI Taxonomy" id="121402"/>
    <lineage>
        <taxon>Eukaryota</taxon>
        <taxon>Metazoa</taxon>
        <taxon>Chordata</taxon>
        <taxon>Craniata</taxon>
        <taxon>Vertebrata</taxon>
        <taxon>Euteleostomi</taxon>
        <taxon>Actinopterygii</taxon>
        <taxon>Neopterygii</taxon>
        <taxon>Teleostei</taxon>
        <taxon>Albuliformes</taxon>
        <taxon>Albulidae</taxon>
        <taxon>Albula</taxon>
    </lineage>
</organism>
<sequence>MLLYSVARQLTSDLAEVPEEGRAHTSRAELTRKHSDNEVMGHRSAVPKPGSVVM</sequence>
<name>A0A8T2N038_9TELE</name>
<feature type="compositionally biased region" description="Basic and acidic residues" evidence="1">
    <location>
        <begin position="19"/>
        <end position="41"/>
    </location>
</feature>
<evidence type="ECO:0000313" key="3">
    <source>
        <dbReference type="Proteomes" id="UP000824540"/>
    </source>
</evidence>
<gene>
    <name evidence="2" type="ORF">JZ751_020402</name>
</gene>
<proteinExistence type="predicted"/>
<comment type="caution">
    <text evidence="2">The sequence shown here is derived from an EMBL/GenBank/DDBJ whole genome shotgun (WGS) entry which is preliminary data.</text>
</comment>
<evidence type="ECO:0000256" key="1">
    <source>
        <dbReference type="SAM" id="MobiDB-lite"/>
    </source>
</evidence>
<protein>
    <submittedName>
        <fullName evidence="2">Uncharacterized protein</fullName>
    </submittedName>
</protein>
<reference evidence="2" key="1">
    <citation type="thesis" date="2021" institute="BYU ScholarsArchive" country="Provo, UT, USA">
        <title>Applications of and Algorithms for Genome Assembly and Genomic Analyses with an Emphasis on Marine Teleosts.</title>
        <authorList>
            <person name="Pickett B.D."/>
        </authorList>
    </citation>
    <scope>NUCLEOTIDE SEQUENCE</scope>
    <source>
        <strain evidence="2">HI-2016</strain>
    </source>
</reference>
<keyword evidence="3" id="KW-1185">Reference proteome</keyword>
<dbReference type="EMBL" id="JAFBMS010000392">
    <property type="protein sequence ID" value="KAG9331052.1"/>
    <property type="molecule type" value="Genomic_DNA"/>
</dbReference>
<dbReference type="Proteomes" id="UP000824540">
    <property type="component" value="Unassembled WGS sequence"/>
</dbReference>
<evidence type="ECO:0000313" key="2">
    <source>
        <dbReference type="EMBL" id="KAG9331052.1"/>
    </source>
</evidence>
<feature type="region of interest" description="Disordered" evidence="1">
    <location>
        <begin position="17"/>
        <end position="54"/>
    </location>
</feature>
<dbReference type="AlphaFoldDB" id="A0A8T2N038"/>
<accession>A0A8T2N038</accession>